<organism evidence="2 3">
    <name type="scientific">Nocardia puris</name>
    <dbReference type="NCBI Taxonomy" id="208602"/>
    <lineage>
        <taxon>Bacteria</taxon>
        <taxon>Bacillati</taxon>
        <taxon>Actinomycetota</taxon>
        <taxon>Actinomycetes</taxon>
        <taxon>Mycobacteriales</taxon>
        <taxon>Nocardiaceae</taxon>
        <taxon>Nocardia</taxon>
    </lineage>
</organism>
<dbReference type="RefSeq" id="WP_067510875.1">
    <property type="nucleotide sequence ID" value="NZ_CP107943.1"/>
</dbReference>
<protein>
    <submittedName>
        <fullName evidence="2">Uncharacterized protein</fullName>
    </submittedName>
</protein>
<dbReference type="STRING" id="1210090.GCA_001613185_04170"/>
<dbReference type="Proteomes" id="UP000252586">
    <property type="component" value="Unassembled WGS sequence"/>
</dbReference>
<keyword evidence="1" id="KW-1133">Transmembrane helix</keyword>
<feature type="transmembrane region" description="Helical" evidence="1">
    <location>
        <begin position="80"/>
        <end position="100"/>
    </location>
</feature>
<gene>
    <name evidence="2" type="ORF">DFR74_11863</name>
</gene>
<reference evidence="2 3" key="1">
    <citation type="submission" date="2018-06" db="EMBL/GenBank/DDBJ databases">
        <title>Genomic Encyclopedia of Type Strains, Phase IV (KMG-IV): sequencing the most valuable type-strain genomes for metagenomic binning, comparative biology and taxonomic classification.</title>
        <authorList>
            <person name="Goeker M."/>
        </authorList>
    </citation>
    <scope>NUCLEOTIDE SEQUENCE [LARGE SCALE GENOMIC DNA]</scope>
    <source>
        <strain evidence="2 3">DSM 44599</strain>
    </source>
</reference>
<comment type="caution">
    <text evidence="2">The sequence shown here is derived from an EMBL/GenBank/DDBJ whole genome shotgun (WGS) entry which is preliminary data.</text>
</comment>
<proteinExistence type="predicted"/>
<sequence>MWFGWRDVWRSAVVVPLALMVFLFLAAAYVMFTADRCGGEVMGEQDICLLDTDPGEELVRPSDESVGPYRGHTRAEKRQTSMIMAGAFLIIGVAAGAVAVRQLTRG</sequence>
<feature type="transmembrane region" description="Helical" evidence="1">
    <location>
        <begin position="12"/>
        <end position="32"/>
    </location>
</feature>
<keyword evidence="3" id="KW-1185">Reference proteome</keyword>
<evidence type="ECO:0000256" key="1">
    <source>
        <dbReference type="SAM" id="Phobius"/>
    </source>
</evidence>
<dbReference type="EMBL" id="QNRE01000018">
    <property type="protein sequence ID" value="RBO83639.1"/>
    <property type="molecule type" value="Genomic_DNA"/>
</dbReference>
<keyword evidence="1" id="KW-0472">Membrane</keyword>
<keyword evidence="1" id="KW-0812">Transmembrane</keyword>
<accession>A0A366D2A3</accession>
<name>A0A366D2A3_9NOCA</name>
<evidence type="ECO:0000313" key="3">
    <source>
        <dbReference type="Proteomes" id="UP000252586"/>
    </source>
</evidence>
<evidence type="ECO:0000313" key="2">
    <source>
        <dbReference type="EMBL" id="RBO83639.1"/>
    </source>
</evidence>
<dbReference type="AlphaFoldDB" id="A0A366D2A3"/>